<protein>
    <submittedName>
        <fullName evidence="12">Putative mitochondrial oxaloacetate carrier protein</fullName>
    </submittedName>
</protein>
<dbReference type="GO" id="GO:0005743">
    <property type="term" value="C:mitochondrial inner membrane"/>
    <property type="evidence" value="ECO:0007669"/>
    <property type="project" value="UniProtKB-SubCell"/>
</dbReference>
<comment type="subcellular location">
    <subcellularLocation>
        <location evidence="1">Mitochondrion inner membrane</location>
        <topology evidence="1">Multi-pass membrane protein</topology>
    </subcellularLocation>
</comment>
<dbReference type="PANTHER" id="PTHR45928:SF1">
    <property type="entry name" value="RE38146P"/>
    <property type="match status" value="1"/>
</dbReference>
<evidence type="ECO:0000256" key="5">
    <source>
        <dbReference type="ARBA" id="ARBA00022737"/>
    </source>
</evidence>
<comment type="similarity">
    <text evidence="2 11">Belongs to the mitochondrial carrier (TC 2.A.29) family.</text>
</comment>
<evidence type="ECO:0000256" key="8">
    <source>
        <dbReference type="ARBA" id="ARBA00023128"/>
    </source>
</evidence>
<organism evidence="12">
    <name type="scientific">Amblyomma triste</name>
    <name type="common">Neotropical tick</name>
    <dbReference type="NCBI Taxonomy" id="251400"/>
    <lineage>
        <taxon>Eukaryota</taxon>
        <taxon>Metazoa</taxon>
        <taxon>Ecdysozoa</taxon>
        <taxon>Arthropoda</taxon>
        <taxon>Chelicerata</taxon>
        <taxon>Arachnida</taxon>
        <taxon>Acari</taxon>
        <taxon>Parasitiformes</taxon>
        <taxon>Ixodida</taxon>
        <taxon>Ixodoidea</taxon>
        <taxon>Ixodidae</taxon>
        <taxon>Amblyomminae</taxon>
        <taxon>Amblyomma</taxon>
    </lineage>
</organism>
<accession>A0A023G8T6</accession>
<feature type="repeat" description="Solcar" evidence="10">
    <location>
        <begin position="67"/>
        <end position="156"/>
    </location>
</feature>
<dbReference type="PROSITE" id="PS50920">
    <property type="entry name" value="SOLCAR"/>
    <property type="match status" value="3"/>
</dbReference>
<evidence type="ECO:0000256" key="9">
    <source>
        <dbReference type="ARBA" id="ARBA00023136"/>
    </source>
</evidence>
<sequence>SQHLQCIRARHSRTTRPNCERLLVCARNILTAGGKLSARDSRACQTAGSARDYKVVLRAFPRWARSMEFLVGGLAACGAGFFTNPLEVVKTRIQLQGELQARGHYTVHYRNVFHAFYAIGKYDGLRALQSGLSPALWYQFFMNGTRLGAYHIMEDLQLTKNKNGSVNVPRSILAGALAGCVGAFVGSPFYLVKVQLQAQSAAPIAVGYQHNHEGMLPALLRIYRKEHLRGLWRGANAALLRVSSGSAVQLTTFSKIKSQINHFAVFRDRSWLEAVVASSATGVVVVATMTPFDVCCTRMYNQPTDSSGKGVMYRNVLDCFAKVAKTEGFVGFYKGVTASFLRLGPHTVLSLVFWSELRREYAVFSQPRVEAA</sequence>
<feature type="repeat" description="Solcar" evidence="10">
    <location>
        <begin position="269"/>
        <end position="360"/>
    </location>
</feature>
<dbReference type="InterPro" id="IPR023395">
    <property type="entry name" value="MCP_dom_sf"/>
</dbReference>
<feature type="repeat" description="Solcar" evidence="10">
    <location>
        <begin position="166"/>
        <end position="259"/>
    </location>
</feature>
<evidence type="ECO:0000256" key="1">
    <source>
        <dbReference type="ARBA" id="ARBA00004448"/>
    </source>
</evidence>
<dbReference type="InterPro" id="IPR018108">
    <property type="entry name" value="MCP_transmembrane"/>
</dbReference>
<dbReference type="FunFam" id="1.50.40.10:FF:000039">
    <property type="entry name" value="Solute carrier family 25 member 35"/>
    <property type="match status" value="1"/>
</dbReference>
<evidence type="ECO:0000256" key="3">
    <source>
        <dbReference type="ARBA" id="ARBA00022448"/>
    </source>
</evidence>
<dbReference type="InterPro" id="IPR051508">
    <property type="entry name" value="Mito_Carrier_Antiporter"/>
</dbReference>
<evidence type="ECO:0000256" key="4">
    <source>
        <dbReference type="ARBA" id="ARBA00022692"/>
    </source>
</evidence>
<keyword evidence="7" id="KW-1133">Transmembrane helix</keyword>
<dbReference type="PANTHER" id="PTHR45928">
    <property type="entry name" value="RE38146P"/>
    <property type="match status" value="1"/>
</dbReference>
<evidence type="ECO:0000256" key="11">
    <source>
        <dbReference type="RuleBase" id="RU000488"/>
    </source>
</evidence>
<dbReference type="AlphaFoldDB" id="A0A023G8T6"/>
<keyword evidence="6" id="KW-0999">Mitochondrion inner membrane</keyword>
<feature type="non-terminal residue" evidence="12">
    <location>
        <position position="1"/>
    </location>
</feature>
<evidence type="ECO:0000256" key="7">
    <source>
        <dbReference type="ARBA" id="ARBA00022989"/>
    </source>
</evidence>
<keyword evidence="4 10" id="KW-0812">Transmembrane</keyword>
<dbReference type="EMBL" id="GBBM01005249">
    <property type="protein sequence ID" value="JAC30169.1"/>
    <property type="molecule type" value="mRNA"/>
</dbReference>
<reference evidence="12" key="1">
    <citation type="submission" date="2014-03" db="EMBL/GenBank/DDBJ databases">
        <title>The sialotranscriptome of Amblyomma triste, Amblyomma parvum and Amblyomma cajennense ticks, uncovered by 454-based RNA-seq.</title>
        <authorList>
            <person name="Garcia G.R."/>
            <person name="Gardinassi L.G."/>
            <person name="Ribeiro J.M."/>
            <person name="Anatriello E."/>
            <person name="Ferreira B.R."/>
            <person name="Moreira H.N."/>
            <person name="Mafra C."/>
            <person name="Olegario M.M."/>
            <person name="Szabo P.J."/>
            <person name="Miranda-Santos I.K."/>
            <person name="Maruyama S.R."/>
        </authorList>
    </citation>
    <scope>NUCLEOTIDE SEQUENCE</scope>
    <source>
        <strain evidence="12">Mato Grasso do Sul</strain>
        <tissue evidence="12">Salivary glands</tissue>
    </source>
</reference>
<keyword evidence="9 10" id="KW-0472">Membrane</keyword>
<dbReference type="SUPFAM" id="SSF103506">
    <property type="entry name" value="Mitochondrial carrier"/>
    <property type="match status" value="1"/>
</dbReference>
<evidence type="ECO:0000313" key="12">
    <source>
        <dbReference type="EMBL" id="JAC30169.1"/>
    </source>
</evidence>
<dbReference type="Pfam" id="PF00153">
    <property type="entry name" value="Mito_carr"/>
    <property type="match status" value="3"/>
</dbReference>
<keyword evidence="8" id="KW-0496">Mitochondrion</keyword>
<keyword evidence="3 11" id="KW-0813">Transport</keyword>
<evidence type="ECO:0000256" key="10">
    <source>
        <dbReference type="PROSITE-ProRule" id="PRU00282"/>
    </source>
</evidence>
<dbReference type="Gene3D" id="1.50.40.10">
    <property type="entry name" value="Mitochondrial carrier domain"/>
    <property type="match status" value="1"/>
</dbReference>
<evidence type="ECO:0000256" key="6">
    <source>
        <dbReference type="ARBA" id="ARBA00022792"/>
    </source>
</evidence>
<proteinExistence type="evidence at transcript level"/>
<evidence type="ECO:0000256" key="2">
    <source>
        <dbReference type="ARBA" id="ARBA00006375"/>
    </source>
</evidence>
<name>A0A023G8T6_AMBTT</name>
<keyword evidence="5" id="KW-0677">Repeat</keyword>